<keyword evidence="2" id="KW-1185">Reference proteome</keyword>
<dbReference type="AlphaFoldDB" id="A0A3L6R8Y4"/>
<dbReference type="EMBL" id="PQIB02000009">
    <property type="protein sequence ID" value="RLM98760.1"/>
    <property type="molecule type" value="Genomic_DNA"/>
</dbReference>
<organism evidence="1 2">
    <name type="scientific">Panicum miliaceum</name>
    <name type="common">Proso millet</name>
    <name type="synonym">Broomcorn millet</name>
    <dbReference type="NCBI Taxonomy" id="4540"/>
    <lineage>
        <taxon>Eukaryota</taxon>
        <taxon>Viridiplantae</taxon>
        <taxon>Streptophyta</taxon>
        <taxon>Embryophyta</taxon>
        <taxon>Tracheophyta</taxon>
        <taxon>Spermatophyta</taxon>
        <taxon>Magnoliopsida</taxon>
        <taxon>Liliopsida</taxon>
        <taxon>Poales</taxon>
        <taxon>Poaceae</taxon>
        <taxon>PACMAD clade</taxon>
        <taxon>Panicoideae</taxon>
        <taxon>Panicodae</taxon>
        <taxon>Paniceae</taxon>
        <taxon>Panicinae</taxon>
        <taxon>Panicum</taxon>
        <taxon>Panicum sect. Panicum</taxon>
    </lineage>
</organism>
<name>A0A3L6R8Y4_PANMI</name>
<sequence length="58" mass="6364">MAKEMARLWRYRLPRDDAAVPERRGADVPEAGAHLGLHVRQVQVDGEAAGAGGVEDRR</sequence>
<accession>A0A3L6R8Y4</accession>
<gene>
    <name evidence="1" type="ORF">C2845_PM06G00180</name>
</gene>
<evidence type="ECO:0000313" key="1">
    <source>
        <dbReference type="EMBL" id="RLM98760.1"/>
    </source>
</evidence>
<dbReference type="Proteomes" id="UP000275267">
    <property type="component" value="Unassembled WGS sequence"/>
</dbReference>
<reference evidence="2" key="1">
    <citation type="journal article" date="2019" name="Nat. Commun.">
        <title>The genome of broomcorn millet.</title>
        <authorList>
            <person name="Zou C."/>
            <person name="Miki D."/>
            <person name="Li D."/>
            <person name="Tang Q."/>
            <person name="Xiao L."/>
            <person name="Rajput S."/>
            <person name="Deng P."/>
            <person name="Jia W."/>
            <person name="Huang R."/>
            <person name="Zhang M."/>
            <person name="Sun Y."/>
            <person name="Hu J."/>
            <person name="Fu X."/>
            <person name="Schnable P.S."/>
            <person name="Li F."/>
            <person name="Zhang H."/>
            <person name="Feng B."/>
            <person name="Zhu X."/>
            <person name="Liu R."/>
            <person name="Schnable J.C."/>
            <person name="Zhu J.-K."/>
            <person name="Zhang H."/>
        </authorList>
    </citation>
    <scope>NUCLEOTIDE SEQUENCE [LARGE SCALE GENOMIC DNA]</scope>
</reference>
<protein>
    <submittedName>
        <fullName evidence="1">Uncharacterized protein</fullName>
    </submittedName>
</protein>
<evidence type="ECO:0000313" key="2">
    <source>
        <dbReference type="Proteomes" id="UP000275267"/>
    </source>
</evidence>
<comment type="caution">
    <text evidence="1">The sequence shown here is derived from an EMBL/GenBank/DDBJ whole genome shotgun (WGS) entry which is preliminary data.</text>
</comment>
<proteinExistence type="predicted"/>